<organism evidence="2 3">
    <name type="scientific">Plasmodium vivax</name>
    <name type="common">malaria parasite P. vivax</name>
    <dbReference type="NCBI Taxonomy" id="5855"/>
    <lineage>
        <taxon>Eukaryota</taxon>
        <taxon>Sar</taxon>
        <taxon>Alveolata</taxon>
        <taxon>Apicomplexa</taxon>
        <taxon>Aconoidasida</taxon>
        <taxon>Haemosporida</taxon>
        <taxon>Plasmodiidae</taxon>
        <taxon>Plasmodium</taxon>
        <taxon>Plasmodium (Plasmodium)</taxon>
    </lineage>
</organism>
<dbReference type="EMBL" id="CAJZCX010000005">
    <property type="protein sequence ID" value="CAG9474607.1"/>
    <property type="molecule type" value="Genomic_DNA"/>
</dbReference>
<sequence>MKLNYLGDNVNIISEILMKKSDQKFCYAKRFAQECKNIYKHMNTTYCSDNKDKEVENIRTCSELSTFEYTYTNYLFKLGDIKKYIPSLTTGHTEQLVSCESDKGSHEDPEHAGSLTNQDNNASGLKPITAPTVIGTMAGIPPFLALMYKFTPAGRWISSSLRGGGRRINNSLYGAEENGLLLEGPVNEDLISYNIGYEAAYDP</sequence>
<protein>
    <submittedName>
        <fullName evidence="2">(malaria parasite P. vivax) hypothetical protein</fullName>
    </submittedName>
</protein>
<feature type="region of interest" description="Disordered" evidence="1">
    <location>
        <begin position="96"/>
        <end position="122"/>
    </location>
</feature>
<accession>A0A8S4H6I3</accession>
<reference evidence="2" key="1">
    <citation type="submission" date="2021-09" db="EMBL/GenBank/DDBJ databases">
        <authorList>
            <consortium name="Pathogen Informatics"/>
        </authorList>
    </citation>
    <scope>NUCLEOTIDE SEQUENCE</scope>
    <source>
        <strain evidence="2">PvW1</strain>
    </source>
</reference>
<feature type="compositionally biased region" description="Basic and acidic residues" evidence="1">
    <location>
        <begin position="100"/>
        <end position="111"/>
    </location>
</feature>
<evidence type="ECO:0000313" key="3">
    <source>
        <dbReference type="Proteomes" id="UP000779233"/>
    </source>
</evidence>
<evidence type="ECO:0000256" key="1">
    <source>
        <dbReference type="SAM" id="MobiDB-lite"/>
    </source>
</evidence>
<dbReference type="Pfam" id="PF05795">
    <property type="entry name" value="Plasmodium_Vir"/>
    <property type="match status" value="1"/>
</dbReference>
<evidence type="ECO:0000313" key="2">
    <source>
        <dbReference type="EMBL" id="CAG9474607.1"/>
    </source>
</evidence>
<comment type="caution">
    <text evidence="2">The sequence shown here is derived from an EMBL/GenBank/DDBJ whole genome shotgun (WGS) entry which is preliminary data.</text>
</comment>
<dbReference type="AlphaFoldDB" id="A0A8S4H6I3"/>
<gene>
    <name evidence="2" type="ORF">PVW1_100019000</name>
</gene>
<name>A0A8S4H6I3_PLAVI</name>
<dbReference type="Proteomes" id="UP000779233">
    <property type="component" value="Unassembled WGS sequence"/>
</dbReference>
<proteinExistence type="predicted"/>
<dbReference type="InterPro" id="IPR008780">
    <property type="entry name" value="Plasmodium_Vir"/>
</dbReference>